<evidence type="ECO:0000313" key="1">
    <source>
        <dbReference type="EMBL" id="KKS97079.1"/>
    </source>
</evidence>
<evidence type="ECO:0000313" key="2">
    <source>
        <dbReference type="Proteomes" id="UP000034090"/>
    </source>
</evidence>
<dbReference type="AlphaFoldDB" id="A0A0G1DH97"/>
<organism evidence="1 2">
    <name type="scientific">Candidatus Woesebacteria bacterium GW2011_GWB1_43_14</name>
    <dbReference type="NCBI Taxonomy" id="1618578"/>
    <lineage>
        <taxon>Bacteria</taxon>
        <taxon>Candidatus Woeseibacteriota</taxon>
    </lineage>
</organism>
<name>A0A0G1DH97_9BACT</name>
<dbReference type="EMBL" id="LCFQ01000013">
    <property type="protein sequence ID" value="KKS97079.1"/>
    <property type="molecule type" value="Genomic_DNA"/>
</dbReference>
<accession>A0A0G1DH97</accession>
<gene>
    <name evidence="1" type="ORF">UV74_C0013G0201</name>
</gene>
<reference evidence="1 2" key="1">
    <citation type="journal article" date="2015" name="Nature">
        <title>rRNA introns, odd ribosomes, and small enigmatic genomes across a large radiation of phyla.</title>
        <authorList>
            <person name="Brown C.T."/>
            <person name="Hug L.A."/>
            <person name="Thomas B.C."/>
            <person name="Sharon I."/>
            <person name="Castelle C.J."/>
            <person name="Singh A."/>
            <person name="Wilkins M.J."/>
            <person name="Williams K.H."/>
            <person name="Banfield J.F."/>
        </authorList>
    </citation>
    <scope>NUCLEOTIDE SEQUENCE [LARGE SCALE GENOMIC DNA]</scope>
</reference>
<proteinExistence type="predicted"/>
<dbReference type="Proteomes" id="UP000034090">
    <property type="component" value="Unassembled WGS sequence"/>
</dbReference>
<dbReference type="STRING" id="1618578.UV74_C0013G0201"/>
<sequence>MPERKDFYNPEYTLASLRGSLSGDDSKRLAGVVTDIQSNLLLAVSTPELGQFQERLIEGVYREFGGYIDKASDGELQKYLRPDFETSSALSTLYSITNTHIFNVWMRREDPSELIEESIHRYERLQNPTEITKLAYNRNLTELNEAIQLDPEAACARLADVVAETSRAVTAIDVLRASTGALHHATKETHYRDINFIPSDFRNAYGQTQLDMAALLICFPRQYNQAKVYVNSGRLSLADARSILLAVPPGERHSLVFLRREATNDSNLAYASFIEADIELSTPTRNGEYFAYFTGEAITPLRRFLATVHRDPRPNNLSNTEDKVRLPVYFKPEILLRFAYGAALFYQAEKVFPTWSAKMERIQHDFFSLMEEEVFPGQLRRLPKDREIAHLANRLISLAKQKAADPSDNAEITKYTYLFRKFSI</sequence>
<comment type="caution">
    <text evidence="1">The sequence shown here is derived from an EMBL/GenBank/DDBJ whole genome shotgun (WGS) entry which is preliminary data.</text>
</comment>
<protein>
    <submittedName>
        <fullName evidence="1">Uncharacterized protein</fullName>
    </submittedName>
</protein>